<sequence>MPTDTKDERNVRRSRTGAQRPAASAGQRAGTSAGQRKNSPRRMTKKERQRLHRKRVIQVWIRRIVVILILILLIILIVLGVRKLFSKSEKVSAYGLPDYVTEEYLDVNKYSRPKVPLLSVDSIVIHYTANPGTDAEANRNYFNNLANQDGVENPTYASSNFVIGIDGEIIAAVPIDEVAYASNQLNETSLSIENCHPDETGQFTDATYQSLIKLTAWLCHHYGLTSENVIRHYDVTGKACPLYYVEHEDAWTQLKADVQTEINRLNAENVASGDAAASVSETNGTVASEADNGSTAESGSEDVSGTDAENTGASKAESVSNENADSESVSAELQSQQSGAE</sequence>
<evidence type="ECO:0000256" key="3">
    <source>
        <dbReference type="ARBA" id="ARBA00022801"/>
    </source>
</evidence>
<accession>A0AAE3EBM9</accession>
<keyword evidence="6" id="KW-1133">Transmembrane helix</keyword>
<dbReference type="EMBL" id="JAJEQR010000020">
    <property type="protein sequence ID" value="MCC2231016.1"/>
    <property type="molecule type" value="Genomic_DNA"/>
</dbReference>
<organism evidence="8 9">
    <name type="scientific">Hominifimenecus microfluidus</name>
    <dbReference type="NCBI Taxonomy" id="2885348"/>
    <lineage>
        <taxon>Bacteria</taxon>
        <taxon>Bacillati</taxon>
        <taxon>Bacillota</taxon>
        <taxon>Clostridia</taxon>
        <taxon>Lachnospirales</taxon>
        <taxon>Lachnospiraceae</taxon>
        <taxon>Hominifimenecus</taxon>
    </lineage>
</organism>
<keyword evidence="9" id="KW-1185">Reference proteome</keyword>
<evidence type="ECO:0000256" key="5">
    <source>
        <dbReference type="SAM" id="MobiDB-lite"/>
    </source>
</evidence>
<dbReference type="GO" id="GO:0009254">
    <property type="term" value="P:peptidoglycan turnover"/>
    <property type="evidence" value="ECO:0007669"/>
    <property type="project" value="TreeGrafter"/>
</dbReference>
<feature type="transmembrane region" description="Helical" evidence="6">
    <location>
        <begin position="60"/>
        <end position="81"/>
    </location>
</feature>
<dbReference type="PANTHER" id="PTHR30417:SF1">
    <property type="entry name" value="N-ACETYLMURAMOYL-L-ALANINE AMIDASE AMID"/>
    <property type="match status" value="1"/>
</dbReference>
<evidence type="ECO:0000259" key="7">
    <source>
        <dbReference type="SMART" id="SM00644"/>
    </source>
</evidence>
<evidence type="ECO:0000256" key="1">
    <source>
        <dbReference type="ARBA" id="ARBA00001561"/>
    </source>
</evidence>
<evidence type="ECO:0000313" key="9">
    <source>
        <dbReference type="Proteomes" id="UP001198182"/>
    </source>
</evidence>
<keyword evidence="3" id="KW-0378">Hydrolase</keyword>
<reference evidence="8" key="1">
    <citation type="submission" date="2021-10" db="EMBL/GenBank/DDBJ databases">
        <title>Anaerobic single-cell dispensing facilitates the cultivation of human gut bacteria.</title>
        <authorList>
            <person name="Afrizal A."/>
        </authorList>
    </citation>
    <scope>NUCLEOTIDE SEQUENCE</scope>
    <source>
        <strain evidence="8">CLA-AA-H215</strain>
    </source>
</reference>
<feature type="compositionally biased region" description="Basic and acidic residues" evidence="5">
    <location>
        <begin position="1"/>
        <end position="11"/>
    </location>
</feature>
<dbReference type="CDD" id="cd06583">
    <property type="entry name" value="PGRP"/>
    <property type="match status" value="1"/>
</dbReference>
<dbReference type="InterPro" id="IPR051206">
    <property type="entry name" value="NAMLAA_amidase_2"/>
</dbReference>
<feature type="region of interest" description="Disordered" evidence="5">
    <location>
        <begin position="270"/>
        <end position="341"/>
    </location>
</feature>
<proteinExistence type="predicted"/>
<dbReference type="InterPro" id="IPR002502">
    <property type="entry name" value="Amidase_domain"/>
</dbReference>
<name>A0AAE3EBM9_9FIRM</name>
<protein>
    <recommendedName>
        <fullName evidence="2">N-acetylmuramoyl-L-alanine amidase</fullName>
        <ecNumber evidence="2">3.5.1.28</ecNumber>
    </recommendedName>
</protein>
<evidence type="ECO:0000313" key="8">
    <source>
        <dbReference type="EMBL" id="MCC2231016.1"/>
    </source>
</evidence>
<comment type="caution">
    <text evidence="8">The sequence shown here is derived from an EMBL/GenBank/DDBJ whole genome shotgun (WGS) entry which is preliminary data.</text>
</comment>
<dbReference type="Pfam" id="PF01510">
    <property type="entry name" value="Amidase_2"/>
    <property type="match status" value="1"/>
</dbReference>
<dbReference type="SMART" id="SM00644">
    <property type="entry name" value="Ami_2"/>
    <property type="match status" value="1"/>
</dbReference>
<feature type="compositionally biased region" description="Basic residues" evidence="5">
    <location>
        <begin position="38"/>
        <end position="49"/>
    </location>
</feature>
<dbReference type="SUPFAM" id="SSF55846">
    <property type="entry name" value="N-acetylmuramoyl-L-alanine amidase-like"/>
    <property type="match status" value="1"/>
</dbReference>
<dbReference type="InterPro" id="IPR036505">
    <property type="entry name" value="Amidase/PGRP_sf"/>
</dbReference>
<evidence type="ECO:0000256" key="4">
    <source>
        <dbReference type="ARBA" id="ARBA00023316"/>
    </source>
</evidence>
<dbReference type="Gene3D" id="3.40.80.10">
    <property type="entry name" value="Peptidoglycan recognition protein-like"/>
    <property type="match status" value="1"/>
</dbReference>
<feature type="compositionally biased region" description="Polar residues" evidence="5">
    <location>
        <begin position="279"/>
        <end position="341"/>
    </location>
</feature>
<dbReference type="PANTHER" id="PTHR30417">
    <property type="entry name" value="N-ACETYLMURAMOYL-L-ALANINE AMIDASE AMID"/>
    <property type="match status" value="1"/>
</dbReference>
<dbReference type="GO" id="GO:0071555">
    <property type="term" value="P:cell wall organization"/>
    <property type="evidence" value="ECO:0007669"/>
    <property type="project" value="UniProtKB-KW"/>
</dbReference>
<feature type="region of interest" description="Disordered" evidence="5">
    <location>
        <begin position="1"/>
        <end position="49"/>
    </location>
</feature>
<dbReference type="AlphaFoldDB" id="A0AAE3EBM9"/>
<keyword evidence="4" id="KW-0961">Cell wall biogenesis/degradation</keyword>
<dbReference type="GO" id="GO:0009253">
    <property type="term" value="P:peptidoglycan catabolic process"/>
    <property type="evidence" value="ECO:0007669"/>
    <property type="project" value="InterPro"/>
</dbReference>
<evidence type="ECO:0000256" key="6">
    <source>
        <dbReference type="SAM" id="Phobius"/>
    </source>
</evidence>
<dbReference type="Proteomes" id="UP001198182">
    <property type="component" value="Unassembled WGS sequence"/>
</dbReference>
<comment type="catalytic activity">
    <reaction evidence="1">
        <text>Hydrolyzes the link between N-acetylmuramoyl residues and L-amino acid residues in certain cell-wall glycopeptides.</text>
        <dbReference type="EC" id="3.5.1.28"/>
    </reaction>
</comment>
<keyword evidence="6" id="KW-0472">Membrane</keyword>
<evidence type="ECO:0000256" key="2">
    <source>
        <dbReference type="ARBA" id="ARBA00011901"/>
    </source>
</evidence>
<keyword evidence="6" id="KW-0812">Transmembrane</keyword>
<dbReference type="EC" id="3.5.1.28" evidence="2"/>
<feature type="domain" description="N-acetylmuramoyl-L-alanine amidase" evidence="7">
    <location>
        <begin position="110"/>
        <end position="254"/>
    </location>
</feature>
<gene>
    <name evidence="8" type="ORF">LKD81_08395</name>
</gene>
<dbReference type="GO" id="GO:0008745">
    <property type="term" value="F:N-acetylmuramoyl-L-alanine amidase activity"/>
    <property type="evidence" value="ECO:0007669"/>
    <property type="project" value="UniProtKB-EC"/>
</dbReference>